<accession>A0A4Y2K261</accession>
<proteinExistence type="predicted"/>
<protein>
    <submittedName>
        <fullName evidence="1">Uncharacterized protein</fullName>
    </submittedName>
</protein>
<keyword evidence="2" id="KW-1185">Reference proteome</keyword>
<dbReference type="AlphaFoldDB" id="A0A4Y2K261"/>
<dbReference type="EMBL" id="BGPR01004147">
    <property type="protein sequence ID" value="GBM96491.1"/>
    <property type="molecule type" value="Genomic_DNA"/>
</dbReference>
<name>A0A4Y2K261_ARAVE</name>
<evidence type="ECO:0000313" key="1">
    <source>
        <dbReference type="EMBL" id="GBM96491.1"/>
    </source>
</evidence>
<reference evidence="1 2" key="1">
    <citation type="journal article" date="2019" name="Sci. Rep.">
        <title>Orb-weaving spider Araneus ventricosus genome elucidates the spidroin gene catalogue.</title>
        <authorList>
            <person name="Kono N."/>
            <person name="Nakamura H."/>
            <person name="Ohtoshi R."/>
            <person name="Moran D.A.P."/>
            <person name="Shinohara A."/>
            <person name="Yoshida Y."/>
            <person name="Fujiwara M."/>
            <person name="Mori M."/>
            <person name="Tomita M."/>
            <person name="Arakawa K."/>
        </authorList>
    </citation>
    <scope>NUCLEOTIDE SEQUENCE [LARGE SCALE GENOMIC DNA]</scope>
</reference>
<gene>
    <name evidence="1" type="ORF">AVEN_13966_1</name>
</gene>
<sequence>MEFQIWDQRNPDAKPYFMEKFFKRCVVQHIACNNRHSICHPGSCNASISRTRGKDALGITQKEEIEQSNPVWCYSYPSPSARKLRIKMYDWISWNPEKHSPFSLIEVLLLKIKF</sequence>
<dbReference type="Proteomes" id="UP000499080">
    <property type="component" value="Unassembled WGS sequence"/>
</dbReference>
<organism evidence="1 2">
    <name type="scientific">Araneus ventricosus</name>
    <name type="common">Orbweaver spider</name>
    <name type="synonym">Epeira ventricosa</name>
    <dbReference type="NCBI Taxonomy" id="182803"/>
    <lineage>
        <taxon>Eukaryota</taxon>
        <taxon>Metazoa</taxon>
        <taxon>Ecdysozoa</taxon>
        <taxon>Arthropoda</taxon>
        <taxon>Chelicerata</taxon>
        <taxon>Arachnida</taxon>
        <taxon>Araneae</taxon>
        <taxon>Araneomorphae</taxon>
        <taxon>Entelegynae</taxon>
        <taxon>Araneoidea</taxon>
        <taxon>Araneidae</taxon>
        <taxon>Araneus</taxon>
    </lineage>
</organism>
<evidence type="ECO:0000313" key="2">
    <source>
        <dbReference type="Proteomes" id="UP000499080"/>
    </source>
</evidence>
<comment type="caution">
    <text evidence="1">The sequence shown here is derived from an EMBL/GenBank/DDBJ whole genome shotgun (WGS) entry which is preliminary data.</text>
</comment>